<evidence type="ECO:0000313" key="5">
    <source>
        <dbReference type="EMBL" id="KAK0318265.1"/>
    </source>
</evidence>
<feature type="compositionally biased region" description="Polar residues" evidence="3">
    <location>
        <begin position="85"/>
        <end position="98"/>
    </location>
</feature>
<protein>
    <recommendedName>
        <fullName evidence="4">Zn(2)-C6 fungal-type domain-containing protein</fullName>
    </recommendedName>
</protein>
<dbReference type="InterPro" id="IPR007219">
    <property type="entry name" value="XnlR_reg_dom"/>
</dbReference>
<dbReference type="PANTHER" id="PTHR46910">
    <property type="entry name" value="TRANSCRIPTION FACTOR PDR1"/>
    <property type="match status" value="1"/>
</dbReference>
<keyword evidence="2" id="KW-0539">Nucleus</keyword>
<reference evidence="5" key="1">
    <citation type="submission" date="2021-12" db="EMBL/GenBank/DDBJ databases">
        <title>Black yeast isolated from Biological Soil Crust.</title>
        <authorList>
            <person name="Kurbessoian T."/>
        </authorList>
    </citation>
    <scope>NUCLEOTIDE SEQUENCE</scope>
    <source>
        <strain evidence="5">CCFEE 5208</strain>
    </source>
</reference>
<organism evidence="6 7">
    <name type="scientific">Friedmanniomyces endolithicus</name>
    <dbReference type="NCBI Taxonomy" id="329885"/>
    <lineage>
        <taxon>Eukaryota</taxon>
        <taxon>Fungi</taxon>
        <taxon>Dikarya</taxon>
        <taxon>Ascomycota</taxon>
        <taxon>Pezizomycotina</taxon>
        <taxon>Dothideomycetes</taxon>
        <taxon>Dothideomycetidae</taxon>
        <taxon>Mycosphaerellales</taxon>
        <taxon>Teratosphaeriaceae</taxon>
        <taxon>Friedmanniomyces</taxon>
    </lineage>
</organism>
<dbReference type="Pfam" id="PF00172">
    <property type="entry name" value="Zn_clus"/>
    <property type="match status" value="1"/>
</dbReference>
<evidence type="ECO:0000313" key="7">
    <source>
        <dbReference type="Proteomes" id="UP001175353"/>
    </source>
</evidence>
<evidence type="ECO:0000259" key="4">
    <source>
        <dbReference type="PROSITE" id="PS50048"/>
    </source>
</evidence>
<dbReference type="Pfam" id="PF04082">
    <property type="entry name" value="Fungal_trans"/>
    <property type="match status" value="1"/>
</dbReference>
<dbReference type="GO" id="GO:0003677">
    <property type="term" value="F:DNA binding"/>
    <property type="evidence" value="ECO:0007669"/>
    <property type="project" value="InterPro"/>
</dbReference>
<dbReference type="GO" id="GO:0006351">
    <property type="term" value="P:DNA-templated transcription"/>
    <property type="evidence" value="ECO:0007669"/>
    <property type="project" value="InterPro"/>
</dbReference>
<dbReference type="PANTHER" id="PTHR46910:SF18">
    <property type="entry name" value="ZN(II)2CYS6 TRANSCRIPTION FACTOR (EUROFUNG)"/>
    <property type="match status" value="1"/>
</dbReference>
<evidence type="ECO:0000256" key="1">
    <source>
        <dbReference type="ARBA" id="ARBA00022723"/>
    </source>
</evidence>
<dbReference type="InterPro" id="IPR001138">
    <property type="entry name" value="Zn2Cys6_DnaBD"/>
</dbReference>
<dbReference type="SMART" id="SM00066">
    <property type="entry name" value="GAL4"/>
    <property type="match status" value="1"/>
</dbReference>
<keyword evidence="7" id="KW-1185">Reference proteome</keyword>
<dbReference type="PROSITE" id="PS50048">
    <property type="entry name" value="ZN2_CY6_FUNGAL_2"/>
    <property type="match status" value="1"/>
</dbReference>
<dbReference type="Proteomes" id="UP001175353">
    <property type="component" value="Unassembled WGS sequence"/>
</dbReference>
<feature type="compositionally biased region" description="Low complexity" evidence="3">
    <location>
        <begin position="99"/>
        <end position="119"/>
    </location>
</feature>
<accession>A0AAN6L262</accession>
<dbReference type="SUPFAM" id="SSF57701">
    <property type="entry name" value="Zn2/Cys6 DNA-binding domain"/>
    <property type="match status" value="1"/>
</dbReference>
<proteinExistence type="predicted"/>
<dbReference type="InterPro" id="IPR036864">
    <property type="entry name" value="Zn2-C6_fun-type_DNA-bd_sf"/>
</dbReference>
<feature type="domain" description="Zn(2)-C6 fungal-type" evidence="4">
    <location>
        <begin position="22"/>
        <end position="56"/>
    </location>
</feature>
<dbReference type="EMBL" id="JASUXU010000037">
    <property type="protein sequence ID" value="KAK0318265.1"/>
    <property type="molecule type" value="Genomic_DNA"/>
</dbReference>
<evidence type="ECO:0000256" key="3">
    <source>
        <dbReference type="SAM" id="MobiDB-lite"/>
    </source>
</evidence>
<dbReference type="CDD" id="cd00067">
    <property type="entry name" value="GAL4"/>
    <property type="match status" value="1"/>
</dbReference>
<comment type="caution">
    <text evidence="6">The sequence shown here is derived from an EMBL/GenBank/DDBJ whole genome shotgun (WGS) entry which is preliminary data.</text>
</comment>
<evidence type="ECO:0000256" key="2">
    <source>
        <dbReference type="ARBA" id="ARBA00023242"/>
    </source>
</evidence>
<dbReference type="EMBL" id="JAUJLE010000010">
    <property type="protein sequence ID" value="KAK1010987.1"/>
    <property type="molecule type" value="Genomic_DNA"/>
</dbReference>
<dbReference type="InterPro" id="IPR050987">
    <property type="entry name" value="AtrR-like"/>
</dbReference>
<dbReference type="CDD" id="cd12148">
    <property type="entry name" value="fungal_TF_MHR"/>
    <property type="match status" value="1"/>
</dbReference>
<reference evidence="6" key="2">
    <citation type="submission" date="2023-06" db="EMBL/GenBank/DDBJ databases">
        <title>Black Yeasts Isolated from many extreme environments.</title>
        <authorList>
            <person name="Coleine C."/>
            <person name="Stajich J.E."/>
            <person name="Selbmann L."/>
        </authorList>
    </citation>
    <scope>NUCLEOTIDE SEQUENCE</scope>
    <source>
        <strain evidence="6">CCFEE 5200</strain>
    </source>
</reference>
<sequence>MDTADHSSSSSKPKKLQRISQACDLCHRRSIRCRPSTENAQQQCQNCYDFGVGCTYNRPSRRRRNPSQAHASPPNVLAQRPGPTVLSTTSTTDNIIRQDSNPSSSSNGTGTITSTDTNSLMHGANTRHDTNSSHGKGPADGQPDVMGAFAAIREGGRDDLHDLAWRSFALASLGTIEQYIEVYIEIVYPIFPLFHVPSLREKLHQRLHLTDRGFFASVMAACALAAARVRDGATCDYRHLTESPEKASEIFFAAATDAIGKDFSKAHGLGSMRACGLLAVTAIQYGQIRTMHEYLGKYMTLRAMQQCHDERFWPPGVSIIEREERRRIYWSMYTFDIYTAVVFDGLMWSQETHSNVRYPLEVNDEDLTAEPASPTNDDNWLRGWNFTTDLYRMLEHSMMRMRRNKAMHNGRSSVTRLLLPSDMPDAQLMDNVLGAYYELPARFRVVNAPTASGDRRQTLFGFQAALIQTTLQLVRMTLFSTITNHDVDSKCYVAEQVLTTFHSIAPQYLRAISTPLVYHLDRIGRILASVMEGLLCEQSYHRVRNLLVSMADLLQGLESGLQPTAGASQDLRAQIEKIDRYTDGQRALYSSVGPQQTPAMLSHGVGGAAMMSQGQGQGQGRTDGQVPTLASMGLATPLDEFQLPLDLVSGQAWPWPFEFGAEGGMMGVE</sequence>
<dbReference type="GO" id="GO:0000981">
    <property type="term" value="F:DNA-binding transcription factor activity, RNA polymerase II-specific"/>
    <property type="evidence" value="ECO:0007669"/>
    <property type="project" value="InterPro"/>
</dbReference>
<gene>
    <name evidence="5" type="ORF">LTR82_010653</name>
    <name evidence="6" type="ORF">LTR91_002271</name>
</gene>
<dbReference type="Gene3D" id="4.10.240.10">
    <property type="entry name" value="Zn(2)-C6 fungal-type DNA-binding domain"/>
    <property type="match status" value="1"/>
</dbReference>
<keyword evidence="1" id="KW-0479">Metal-binding</keyword>
<feature type="region of interest" description="Disordered" evidence="3">
    <location>
        <begin position="58"/>
        <end position="144"/>
    </location>
</feature>
<dbReference type="Proteomes" id="UP001168146">
    <property type="component" value="Unassembled WGS sequence"/>
</dbReference>
<name>A0AAN6L262_9PEZI</name>
<dbReference type="AlphaFoldDB" id="A0AAN6L262"/>
<evidence type="ECO:0000313" key="6">
    <source>
        <dbReference type="EMBL" id="KAK1010987.1"/>
    </source>
</evidence>
<dbReference type="GO" id="GO:0008270">
    <property type="term" value="F:zinc ion binding"/>
    <property type="evidence" value="ECO:0007669"/>
    <property type="project" value="InterPro"/>
</dbReference>